<reference evidence="2 3" key="1">
    <citation type="journal article" date="2019" name="Int. J. Syst. Evol. Microbiol.">
        <title>The Global Catalogue of Microorganisms (GCM) 10K type strain sequencing project: providing services to taxonomists for standard genome sequencing and annotation.</title>
        <authorList>
            <consortium name="The Broad Institute Genomics Platform"/>
            <consortium name="The Broad Institute Genome Sequencing Center for Infectious Disease"/>
            <person name="Wu L."/>
            <person name="Ma J."/>
        </authorList>
    </citation>
    <scope>NUCLEOTIDE SEQUENCE [LARGE SCALE GENOMIC DNA]</scope>
    <source>
        <strain evidence="2 3">JCM 14162</strain>
    </source>
</reference>
<dbReference type="EMBL" id="BAAAEM010000003">
    <property type="protein sequence ID" value="GAA0485453.1"/>
    <property type="molecule type" value="Genomic_DNA"/>
</dbReference>
<dbReference type="PROSITE" id="PS51186">
    <property type="entry name" value="GNAT"/>
    <property type="match status" value="1"/>
</dbReference>
<dbReference type="Gene3D" id="3.40.630.30">
    <property type="match status" value="1"/>
</dbReference>
<evidence type="ECO:0000313" key="3">
    <source>
        <dbReference type="Proteomes" id="UP001500713"/>
    </source>
</evidence>
<organism evidence="2 3">
    <name type="scientific">Parasphingorhabdus litoris</name>
    <dbReference type="NCBI Taxonomy" id="394733"/>
    <lineage>
        <taxon>Bacteria</taxon>
        <taxon>Pseudomonadati</taxon>
        <taxon>Pseudomonadota</taxon>
        <taxon>Alphaproteobacteria</taxon>
        <taxon>Sphingomonadales</taxon>
        <taxon>Sphingomonadaceae</taxon>
        <taxon>Parasphingorhabdus</taxon>
    </lineage>
</organism>
<proteinExistence type="predicted"/>
<dbReference type="InterPro" id="IPR016181">
    <property type="entry name" value="Acyl_CoA_acyltransferase"/>
</dbReference>
<accession>A0ABN1AX50</accession>
<gene>
    <name evidence="2" type="ORF">GCM10009096_30230</name>
</gene>
<dbReference type="PANTHER" id="PTHR43792:SF1">
    <property type="entry name" value="N-ACETYLTRANSFERASE DOMAIN-CONTAINING PROTEIN"/>
    <property type="match status" value="1"/>
</dbReference>
<protein>
    <submittedName>
        <fullName evidence="2">GNAT family N-acetyltransferase</fullName>
    </submittedName>
</protein>
<dbReference type="PANTHER" id="PTHR43792">
    <property type="entry name" value="GNAT FAMILY, PUTATIVE (AFU_ORTHOLOGUE AFUA_3G00765)-RELATED-RELATED"/>
    <property type="match status" value="1"/>
</dbReference>
<comment type="caution">
    <text evidence="2">The sequence shown here is derived from an EMBL/GenBank/DDBJ whole genome shotgun (WGS) entry which is preliminary data.</text>
</comment>
<evidence type="ECO:0000313" key="2">
    <source>
        <dbReference type="EMBL" id="GAA0485453.1"/>
    </source>
</evidence>
<feature type="domain" description="N-acetyltransferase" evidence="1">
    <location>
        <begin position="8"/>
        <end position="170"/>
    </location>
</feature>
<evidence type="ECO:0000259" key="1">
    <source>
        <dbReference type="PROSITE" id="PS51186"/>
    </source>
</evidence>
<name>A0ABN1AX50_9SPHN</name>
<dbReference type="InterPro" id="IPR000182">
    <property type="entry name" value="GNAT_dom"/>
</dbReference>
<dbReference type="Proteomes" id="UP001500713">
    <property type="component" value="Unassembled WGS sequence"/>
</dbReference>
<sequence length="183" mass="20302">MFARTPRLLLRPGWPEDADALYKAINDEAIVRNLASAPWPYNRDDADQFLSLPYNPKSPRWLIYRRTAGAPCLVGTCGIDQMADGSIELGYWIGRDHWGLGYATEAGRAALETAKALGYREIVASHFVDNPASGNVLTKLGFRRTGRTEPRFSKGRNRSVAAVEFQLSLEGDMESDVMRPLAA</sequence>
<dbReference type="Pfam" id="PF13302">
    <property type="entry name" value="Acetyltransf_3"/>
    <property type="match status" value="1"/>
</dbReference>
<dbReference type="SUPFAM" id="SSF55729">
    <property type="entry name" value="Acyl-CoA N-acyltransferases (Nat)"/>
    <property type="match status" value="1"/>
</dbReference>
<keyword evidence="3" id="KW-1185">Reference proteome</keyword>
<dbReference type="RefSeq" id="WP_229955513.1">
    <property type="nucleotide sequence ID" value="NZ_BAAAEM010000003.1"/>
</dbReference>
<dbReference type="InterPro" id="IPR051531">
    <property type="entry name" value="N-acetyltransferase"/>
</dbReference>